<dbReference type="Pfam" id="PF04142">
    <property type="entry name" value="Nuc_sug_transp"/>
    <property type="match status" value="1"/>
</dbReference>
<reference evidence="7" key="2">
    <citation type="submission" date="2019-06" db="EMBL/GenBank/DDBJ databases">
        <title>Genomics analysis of Aphanomyces spp. identifies a new class of oomycete effector associated with host adaptation.</title>
        <authorList>
            <person name="Gaulin E."/>
        </authorList>
    </citation>
    <scope>NUCLEOTIDE SEQUENCE</scope>
    <source>
        <strain evidence="7">CBS 578.67</strain>
    </source>
</reference>
<feature type="region of interest" description="Disordered" evidence="5">
    <location>
        <begin position="346"/>
        <end position="394"/>
    </location>
</feature>
<dbReference type="GO" id="GO:0000139">
    <property type="term" value="C:Golgi membrane"/>
    <property type="evidence" value="ECO:0007669"/>
    <property type="project" value="InterPro"/>
</dbReference>
<evidence type="ECO:0000256" key="6">
    <source>
        <dbReference type="SAM" id="Phobius"/>
    </source>
</evidence>
<keyword evidence="9" id="KW-1185">Reference proteome</keyword>
<accession>A0A485LSY0</accession>
<comment type="subcellular location">
    <subcellularLocation>
        <location evidence="1">Membrane</location>
        <topology evidence="1">Multi-pass membrane protein</topology>
    </subcellularLocation>
</comment>
<feature type="transmembrane region" description="Helical" evidence="6">
    <location>
        <begin position="105"/>
        <end position="122"/>
    </location>
</feature>
<proteinExistence type="predicted"/>
<dbReference type="AlphaFoldDB" id="A0A485LSY0"/>
<dbReference type="InterPro" id="IPR007271">
    <property type="entry name" value="Nuc_sug_transpt"/>
</dbReference>
<evidence type="ECO:0000256" key="3">
    <source>
        <dbReference type="ARBA" id="ARBA00022989"/>
    </source>
</evidence>
<evidence type="ECO:0000256" key="5">
    <source>
        <dbReference type="SAM" id="MobiDB-lite"/>
    </source>
</evidence>
<name>A0A485LSY0_9STRA</name>
<feature type="transmembrane region" description="Helical" evidence="6">
    <location>
        <begin position="36"/>
        <end position="60"/>
    </location>
</feature>
<keyword evidence="3 6" id="KW-1133">Transmembrane helix</keyword>
<evidence type="ECO:0000256" key="4">
    <source>
        <dbReference type="ARBA" id="ARBA00023136"/>
    </source>
</evidence>
<protein>
    <submittedName>
        <fullName evidence="8">Aste57867_24836 protein</fullName>
    </submittedName>
</protein>
<keyword evidence="2 6" id="KW-0812">Transmembrane</keyword>
<dbReference type="Proteomes" id="UP000332933">
    <property type="component" value="Unassembled WGS sequence"/>
</dbReference>
<feature type="transmembrane region" description="Helical" evidence="6">
    <location>
        <begin position="215"/>
        <end position="234"/>
    </location>
</feature>
<dbReference type="SUPFAM" id="SSF103481">
    <property type="entry name" value="Multidrug resistance efflux transporter EmrE"/>
    <property type="match status" value="1"/>
</dbReference>
<dbReference type="InterPro" id="IPR037185">
    <property type="entry name" value="EmrE-like"/>
</dbReference>
<evidence type="ECO:0000313" key="8">
    <source>
        <dbReference type="EMBL" id="VFU01471.1"/>
    </source>
</evidence>
<dbReference type="GO" id="GO:0015165">
    <property type="term" value="F:pyrimidine nucleotide-sugar transmembrane transporter activity"/>
    <property type="evidence" value="ECO:0007669"/>
    <property type="project" value="InterPro"/>
</dbReference>
<evidence type="ECO:0000313" key="7">
    <source>
        <dbReference type="EMBL" id="KAF0683148.1"/>
    </source>
</evidence>
<feature type="transmembrane region" description="Helical" evidence="6">
    <location>
        <begin position="275"/>
        <end position="295"/>
    </location>
</feature>
<evidence type="ECO:0000313" key="9">
    <source>
        <dbReference type="Proteomes" id="UP000332933"/>
    </source>
</evidence>
<dbReference type="EMBL" id="CAADRA010007477">
    <property type="protein sequence ID" value="VFU01471.1"/>
    <property type="molecule type" value="Genomic_DNA"/>
</dbReference>
<gene>
    <name evidence="8" type="primary">Aste57867_24836</name>
    <name evidence="7" type="ORF">As57867_024758</name>
    <name evidence="8" type="ORF">ASTE57867_24836</name>
</gene>
<reference evidence="8 9" key="1">
    <citation type="submission" date="2019-03" db="EMBL/GenBank/DDBJ databases">
        <authorList>
            <person name="Gaulin E."/>
            <person name="Dumas B."/>
        </authorList>
    </citation>
    <scope>NUCLEOTIDE SEQUENCE [LARGE SCALE GENOMIC DNA]</scope>
    <source>
        <strain evidence="8">CBS 568.67</strain>
    </source>
</reference>
<organism evidence="8 9">
    <name type="scientific">Aphanomyces stellatus</name>
    <dbReference type="NCBI Taxonomy" id="120398"/>
    <lineage>
        <taxon>Eukaryota</taxon>
        <taxon>Sar</taxon>
        <taxon>Stramenopiles</taxon>
        <taxon>Oomycota</taxon>
        <taxon>Saprolegniomycetes</taxon>
        <taxon>Saprolegniales</taxon>
        <taxon>Verrucalvaceae</taxon>
        <taxon>Aphanomyces</taxon>
    </lineage>
</organism>
<feature type="transmembrane region" description="Helical" evidence="6">
    <location>
        <begin position="178"/>
        <end position="203"/>
    </location>
</feature>
<dbReference type="NCBIfam" id="TIGR00803">
    <property type="entry name" value="nst"/>
    <property type="match status" value="1"/>
</dbReference>
<dbReference type="OrthoDB" id="408493at2759"/>
<dbReference type="PANTHER" id="PTHR10231">
    <property type="entry name" value="NUCLEOTIDE-SUGAR TRANSMEMBRANE TRANSPORTER"/>
    <property type="match status" value="1"/>
</dbReference>
<feature type="compositionally biased region" description="Polar residues" evidence="5">
    <location>
        <begin position="347"/>
        <end position="366"/>
    </location>
</feature>
<sequence>MKVVKQVAGMCVAAALMAAGSLCINASKVDGKMPYVSATVMFLVEVFKGLTCALVLLFCVQHPKPPLWIGWTETLYFAAPALLYTIDNNLTFVILRFVDPATLSILWNLKIFTTALLFRFVLRRSISHLQVVSLVLLMLGVITTQSRHDMMPSSPMMAHAANASMSAASRAAPADPKFMVGLGLVAIACAISSLAGIVTEYALKKSPQTPFVLQNLYMASFSMLFNGLAVAAQADELPAGGLLGGYNSWTWVVVVIQVFAGLTMGLILKFLDNIACVYTHAMAMMFTTLVSILFFAFDLTLEFACGFCVCVVSMYLYHLPVPGHNACHGDSDDDDEYEKLALARSPVTGSDTTLESPSSSHSIQVDQTDDGNDDGSPPVRSPRRTKAAGKVDTA</sequence>
<evidence type="ECO:0000256" key="2">
    <source>
        <dbReference type="ARBA" id="ARBA00022692"/>
    </source>
</evidence>
<feature type="transmembrane region" description="Helical" evidence="6">
    <location>
        <begin position="129"/>
        <end position="146"/>
    </location>
</feature>
<evidence type="ECO:0000256" key="1">
    <source>
        <dbReference type="ARBA" id="ARBA00004141"/>
    </source>
</evidence>
<dbReference type="EMBL" id="VJMH01007451">
    <property type="protein sequence ID" value="KAF0683148.1"/>
    <property type="molecule type" value="Genomic_DNA"/>
</dbReference>
<dbReference type="PIRSF" id="PIRSF005799">
    <property type="entry name" value="UDP-gal_transpt"/>
    <property type="match status" value="1"/>
</dbReference>
<keyword evidence="4 6" id="KW-0472">Membrane</keyword>
<feature type="transmembrane region" description="Helical" evidence="6">
    <location>
        <begin position="246"/>
        <end position="268"/>
    </location>
</feature>
<feature type="transmembrane region" description="Helical" evidence="6">
    <location>
        <begin position="67"/>
        <end position="85"/>
    </location>
</feature>